<dbReference type="Proteomes" id="UP000823889">
    <property type="component" value="Unassembled WGS sequence"/>
</dbReference>
<dbReference type="Gene3D" id="3.30.1330.40">
    <property type="entry name" value="RutC-like"/>
    <property type="match status" value="1"/>
</dbReference>
<dbReference type="GO" id="GO:0005829">
    <property type="term" value="C:cytosol"/>
    <property type="evidence" value="ECO:0007669"/>
    <property type="project" value="TreeGrafter"/>
</dbReference>
<dbReference type="InterPro" id="IPR019897">
    <property type="entry name" value="RidA_CS"/>
</dbReference>
<dbReference type="PROSITE" id="PS01094">
    <property type="entry name" value="UPF0076"/>
    <property type="match status" value="1"/>
</dbReference>
<dbReference type="EMBL" id="DWUQ01000074">
    <property type="protein sequence ID" value="HJD44104.1"/>
    <property type="molecule type" value="Genomic_DNA"/>
</dbReference>
<dbReference type="PANTHER" id="PTHR11803">
    <property type="entry name" value="2-IMINOBUTANOATE/2-IMINOPROPANOATE DEAMINASE RIDA"/>
    <property type="match status" value="1"/>
</dbReference>
<protein>
    <submittedName>
        <fullName evidence="2">Rid family detoxifying hydrolase</fullName>
    </submittedName>
</protein>
<dbReference type="Pfam" id="PF01042">
    <property type="entry name" value="Ribonuc_L-PSP"/>
    <property type="match status" value="1"/>
</dbReference>
<gene>
    <name evidence="2" type="ORF">H9906_03645</name>
</gene>
<evidence type="ECO:0000313" key="2">
    <source>
        <dbReference type="EMBL" id="HJD44104.1"/>
    </source>
</evidence>
<dbReference type="InterPro" id="IPR006175">
    <property type="entry name" value="YjgF/YER057c/UK114"/>
</dbReference>
<dbReference type="InterPro" id="IPR035959">
    <property type="entry name" value="RutC-like_sf"/>
</dbReference>
<reference evidence="2" key="2">
    <citation type="submission" date="2021-04" db="EMBL/GenBank/DDBJ databases">
        <authorList>
            <person name="Gilroy R."/>
        </authorList>
    </citation>
    <scope>NUCLEOTIDE SEQUENCE</scope>
    <source>
        <strain evidence="2">9264</strain>
    </source>
</reference>
<keyword evidence="2" id="KW-0378">Hydrolase</keyword>
<dbReference type="NCBIfam" id="TIGR00004">
    <property type="entry name" value="Rid family detoxifying hydrolase"/>
    <property type="match status" value="1"/>
</dbReference>
<dbReference type="PANTHER" id="PTHR11803:SF39">
    <property type="entry name" value="2-IMINOBUTANOATE_2-IMINOPROPANOATE DEAMINASE"/>
    <property type="match status" value="1"/>
</dbReference>
<dbReference type="SUPFAM" id="SSF55298">
    <property type="entry name" value="YjgF-like"/>
    <property type="match status" value="1"/>
</dbReference>
<dbReference type="AlphaFoldDB" id="A0A9D2U944"/>
<evidence type="ECO:0000313" key="3">
    <source>
        <dbReference type="Proteomes" id="UP000823889"/>
    </source>
</evidence>
<dbReference type="GO" id="GO:0019239">
    <property type="term" value="F:deaminase activity"/>
    <property type="evidence" value="ECO:0007669"/>
    <property type="project" value="TreeGrafter"/>
</dbReference>
<proteinExistence type="inferred from homology"/>
<dbReference type="CDD" id="cd00448">
    <property type="entry name" value="YjgF_YER057c_UK114_family"/>
    <property type="match status" value="1"/>
</dbReference>
<dbReference type="FunFam" id="3.30.1330.40:FF:000001">
    <property type="entry name" value="L-PSP family endoribonuclease"/>
    <property type="match status" value="1"/>
</dbReference>
<sequence length="129" mass="13657">MSKHVIQTHSAPAAVGPYSQAIVVDSGQRTVFLSGQIALTPETGDLVSENFDEQVIQCFKNIEAVAEACGASLSNIVKLNLYLTDLSKFATANALMGELLPQPYPARSTVEVASLPKGAQIEIEAILAI</sequence>
<name>A0A9D2U944_9BURK</name>
<dbReference type="InterPro" id="IPR006056">
    <property type="entry name" value="RidA"/>
</dbReference>
<evidence type="ECO:0000256" key="1">
    <source>
        <dbReference type="ARBA" id="ARBA00010552"/>
    </source>
</evidence>
<accession>A0A9D2U944</accession>
<comment type="caution">
    <text evidence="2">The sequence shown here is derived from an EMBL/GenBank/DDBJ whole genome shotgun (WGS) entry which is preliminary data.</text>
</comment>
<reference evidence="2" key="1">
    <citation type="journal article" date="2021" name="PeerJ">
        <title>Extensive microbial diversity within the chicken gut microbiome revealed by metagenomics and culture.</title>
        <authorList>
            <person name="Gilroy R."/>
            <person name="Ravi A."/>
            <person name="Getino M."/>
            <person name="Pursley I."/>
            <person name="Horton D.L."/>
            <person name="Alikhan N.F."/>
            <person name="Baker D."/>
            <person name="Gharbi K."/>
            <person name="Hall N."/>
            <person name="Watson M."/>
            <person name="Adriaenssens E.M."/>
            <person name="Foster-Nyarko E."/>
            <person name="Jarju S."/>
            <person name="Secka A."/>
            <person name="Antonio M."/>
            <person name="Oren A."/>
            <person name="Chaudhuri R.R."/>
            <person name="La Ragione R."/>
            <person name="Hildebrand F."/>
            <person name="Pallen M.J."/>
        </authorList>
    </citation>
    <scope>NUCLEOTIDE SEQUENCE</scope>
    <source>
        <strain evidence="2">9264</strain>
    </source>
</reference>
<organism evidence="2 3">
    <name type="scientific">Candidatus Paenalcaligenes intestinipullorum</name>
    <dbReference type="NCBI Taxonomy" id="2838718"/>
    <lineage>
        <taxon>Bacteria</taxon>
        <taxon>Pseudomonadati</taxon>
        <taxon>Pseudomonadota</taxon>
        <taxon>Betaproteobacteria</taxon>
        <taxon>Burkholderiales</taxon>
        <taxon>Alcaligenaceae</taxon>
        <taxon>Paenalcaligenes</taxon>
    </lineage>
</organism>
<comment type="similarity">
    <text evidence="1">Belongs to the RutC family.</text>
</comment>